<dbReference type="InterPro" id="IPR034718">
    <property type="entry name" value="RlpA"/>
</dbReference>
<comment type="subcellular location">
    <subcellularLocation>
        <location evidence="4">Cell membrane</location>
        <topology evidence="4">Lipid-anchor</topology>
    </subcellularLocation>
</comment>
<keyword evidence="4" id="KW-1003">Cell membrane</keyword>
<dbReference type="Proteomes" id="UP000078543">
    <property type="component" value="Unassembled WGS sequence"/>
</dbReference>
<dbReference type="PANTHER" id="PTHR34183">
    <property type="entry name" value="ENDOLYTIC PEPTIDOGLYCAN TRANSGLYCOSYLASE RLPA"/>
    <property type="match status" value="1"/>
</dbReference>
<dbReference type="STRING" id="1437059.A6A05_04025"/>
<evidence type="ECO:0000256" key="1">
    <source>
        <dbReference type="ARBA" id="ARBA00022729"/>
    </source>
</evidence>
<dbReference type="InterPro" id="IPR007730">
    <property type="entry name" value="SPOR-like_dom"/>
</dbReference>
<dbReference type="Pfam" id="PF05036">
    <property type="entry name" value="SPOR"/>
    <property type="match status" value="1"/>
</dbReference>
<reference evidence="8 9" key="1">
    <citation type="submission" date="2016-04" db="EMBL/GenBank/DDBJ databases">
        <title>Draft genome sequence of freshwater magnetotactic bacteria Magnetospirillum marisnigri SP-1 and Magnetospirillum moscoviense BB-1.</title>
        <authorList>
            <person name="Koziaeva V."/>
            <person name="Dziuba M.V."/>
            <person name="Ivanov T.M."/>
            <person name="Kuznetsov B."/>
            <person name="Grouzdev D.S."/>
        </authorList>
    </citation>
    <scope>NUCLEOTIDE SEQUENCE [LARGE SCALE GENOMIC DNA]</scope>
    <source>
        <strain evidence="8 9">BB-1</strain>
    </source>
</reference>
<dbReference type="PROSITE" id="PS51257">
    <property type="entry name" value="PROKAR_LIPOPROTEIN"/>
    <property type="match status" value="1"/>
</dbReference>
<keyword evidence="3 4" id="KW-0961">Cell wall biogenesis/degradation</keyword>
<sequence>MMRATRHRPRSWAALLLSATLLTGCSEMNLFGHMAKRAAGDDPPPVGGAAPNYKIGKPYQVKGVWYYPREDWDYDESGIASWYGPDFHGKQTANGEAFDQNAVSAAHKTLPMPSVVRVTNLENGRALVIRVNDRGPFANGRVIDLSRRAAQLLGFEGQGTARVRVQIMPEESRALAGKLNTSPAAGGREPQVAAAPRESVTAETLPAPGSREAPRTISNGTVSSPAEARNAQALAKAERALANPDVQMDSVKATNLFVQAGAFSRHDNALRLQARLSGVGRPVISQTHVKGQTLFRVRFGPLSSVEEADRLLESVIATGQQDARVIVD</sequence>
<protein>
    <recommendedName>
        <fullName evidence="4">Endolytic peptidoglycan transglycosylase RlpA</fullName>
        <ecNumber evidence="4">4.2.2.-</ecNumber>
    </recommendedName>
</protein>
<organism evidence="8 9">
    <name type="scientific">Magnetospirillum moscoviense</name>
    <dbReference type="NCBI Taxonomy" id="1437059"/>
    <lineage>
        <taxon>Bacteria</taxon>
        <taxon>Pseudomonadati</taxon>
        <taxon>Pseudomonadota</taxon>
        <taxon>Alphaproteobacteria</taxon>
        <taxon>Rhodospirillales</taxon>
        <taxon>Rhodospirillaceae</taxon>
        <taxon>Magnetospirillum</taxon>
    </lineage>
</organism>
<comment type="function">
    <text evidence="4">Lytic transglycosylase with a strong preference for naked glycan strands that lack stem peptides.</text>
</comment>
<evidence type="ECO:0000256" key="3">
    <source>
        <dbReference type="ARBA" id="ARBA00023316"/>
    </source>
</evidence>
<evidence type="ECO:0000256" key="6">
    <source>
        <dbReference type="SAM" id="MobiDB-lite"/>
    </source>
</evidence>
<dbReference type="GO" id="GO:0000270">
    <property type="term" value="P:peptidoglycan metabolic process"/>
    <property type="evidence" value="ECO:0007669"/>
    <property type="project" value="UniProtKB-UniRule"/>
</dbReference>
<proteinExistence type="inferred from homology"/>
<dbReference type="InterPro" id="IPR009009">
    <property type="entry name" value="RlpA-like_DPBB"/>
</dbReference>
<evidence type="ECO:0000256" key="4">
    <source>
        <dbReference type="HAMAP-Rule" id="MF_02071"/>
    </source>
</evidence>
<dbReference type="EMBL" id="LWQU01000174">
    <property type="protein sequence ID" value="OAN46398.1"/>
    <property type="molecule type" value="Genomic_DNA"/>
</dbReference>
<dbReference type="SUPFAM" id="SSF50685">
    <property type="entry name" value="Barwin-like endoglucanases"/>
    <property type="match status" value="1"/>
</dbReference>
<keyword evidence="1" id="KW-0732">Signal</keyword>
<dbReference type="PANTHER" id="PTHR34183:SF1">
    <property type="entry name" value="ENDOLYTIC PEPTIDOGLYCAN TRANSGLYCOSYLASE RLPA"/>
    <property type="match status" value="1"/>
</dbReference>
<dbReference type="HAMAP" id="MF_02071">
    <property type="entry name" value="RlpA"/>
    <property type="match status" value="1"/>
</dbReference>
<name>A0A178MED3_9PROT</name>
<keyword evidence="4" id="KW-0449">Lipoprotein</keyword>
<evidence type="ECO:0000256" key="2">
    <source>
        <dbReference type="ARBA" id="ARBA00023239"/>
    </source>
</evidence>
<dbReference type="NCBIfam" id="TIGR00413">
    <property type="entry name" value="rlpA"/>
    <property type="match status" value="1"/>
</dbReference>
<keyword evidence="9" id="KW-1185">Reference proteome</keyword>
<evidence type="ECO:0000256" key="5">
    <source>
        <dbReference type="RuleBase" id="RU003495"/>
    </source>
</evidence>
<dbReference type="GO" id="GO:0042834">
    <property type="term" value="F:peptidoglycan binding"/>
    <property type="evidence" value="ECO:0007669"/>
    <property type="project" value="InterPro"/>
</dbReference>
<dbReference type="Pfam" id="PF03330">
    <property type="entry name" value="DPBB_1"/>
    <property type="match status" value="1"/>
</dbReference>
<evidence type="ECO:0000259" key="7">
    <source>
        <dbReference type="PROSITE" id="PS51724"/>
    </source>
</evidence>
<dbReference type="Gene3D" id="2.40.40.10">
    <property type="entry name" value="RlpA-like domain"/>
    <property type="match status" value="1"/>
</dbReference>
<keyword evidence="4" id="KW-0564">Palmitate</keyword>
<dbReference type="GO" id="GO:0005886">
    <property type="term" value="C:plasma membrane"/>
    <property type="evidence" value="ECO:0007669"/>
    <property type="project" value="UniProtKB-SubCell"/>
</dbReference>
<comment type="caution">
    <text evidence="8">The sequence shown here is derived from an EMBL/GenBank/DDBJ whole genome shotgun (WGS) entry which is preliminary data.</text>
</comment>
<evidence type="ECO:0000313" key="9">
    <source>
        <dbReference type="Proteomes" id="UP000078543"/>
    </source>
</evidence>
<feature type="domain" description="SPOR" evidence="7">
    <location>
        <begin position="250"/>
        <end position="328"/>
    </location>
</feature>
<dbReference type="InterPro" id="IPR036680">
    <property type="entry name" value="SPOR-like_sf"/>
</dbReference>
<dbReference type="Gene3D" id="3.30.70.1070">
    <property type="entry name" value="Sporulation related repeat"/>
    <property type="match status" value="1"/>
</dbReference>
<accession>A0A178MED3</accession>
<dbReference type="RefSeq" id="WP_068503732.1">
    <property type="nucleotide sequence ID" value="NZ_LWQU01000174.1"/>
</dbReference>
<gene>
    <name evidence="4" type="primary">rlpA</name>
    <name evidence="8" type="ORF">A6A05_04025</name>
</gene>
<dbReference type="AlphaFoldDB" id="A0A178MED3"/>
<keyword evidence="4" id="KW-0472">Membrane</keyword>
<dbReference type="EC" id="4.2.2.-" evidence="4"/>
<dbReference type="GO" id="GO:0009279">
    <property type="term" value="C:cell outer membrane"/>
    <property type="evidence" value="ECO:0007669"/>
    <property type="project" value="TreeGrafter"/>
</dbReference>
<dbReference type="GO" id="GO:0071555">
    <property type="term" value="P:cell wall organization"/>
    <property type="evidence" value="ECO:0007669"/>
    <property type="project" value="UniProtKB-KW"/>
</dbReference>
<dbReference type="InterPro" id="IPR036908">
    <property type="entry name" value="RlpA-like_sf"/>
</dbReference>
<dbReference type="SUPFAM" id="SSF110997">
    <property type="entry name" value="Sporulation related repeat"/>
    <property type="match status" value="1"/>
</dbReference>
<dbReference type="GO" id="GO:0008932">
    <property type="term" value="F:lytic endotransglycosylase activity"/>
    <property type="evidence" value="ECO:0007669"/>
    <property type="project" value="UniProtKB-UniRule"/>
</dbReference>
<feature type="region of interest" description="Disordered" evidence="6">
    <location>
        <begin position="179"/>
        <end position="229"/>
    </location>
</feature>
<comment type="similarity">
    <text evidence="4 5">Belongs to the RlpA family.</text>
</comment>
<keyword evidence="2 4" id="KW-0456">Lyase</keyword>
<dbReference type="PROSITE" id="PS51724">
    <property type="entry name" value="SPOR"/>
    <property type="match status" value="1"/>
</dbReference>
<evidence type="ECO:0000313" key="8">
    <source>
        <dbReference type="EMBL" id="OAN46398.1"/>
    </source>
</evidence>
<dbReference type="InterPro" id="IPR012997">
    <property type="entry name" value="RplA"/>
</dbReference>
<dbReference type="CDD" id="cd22268">
    <property type="entry name" value="DPBB_RlpA-like"/>
    <property type="match status" value="1"/>
</dbReference>